<dbReference type="Gene3D" id="1.10.10.460">
    <property type="entry name" value="Ribonuclease hii. Domain 2"/>
    <property type="match status" value="1"/>
</dbReference>
<dbReference type="EMBL" id="LK391709">
    <property type="protein sequence ID" value="CDR96126.1"/>
    <property type="molecule type" value="Genomic_DNA"/>
</dbReference>
<sequence length="298" mass="33458">MKNDKLRCFRVFRSGIPDMSTPVMLGIDEAGRGPVLGPMVYGGFVCPIGEACNNMLKDEIGVNDSKKLTADARVSKFRQLNTPSKPFAVCAEVVTPKFISYKMLQRYVLSIQQYIPRRDSYNLNKISHDAAISLIRHFISQGFNLKEVYVDAVGSTGVYEAKLSALFPGIRCVVATKADSKFPVVSAASIVAKVIRDNMVESWLYDKSEHVEVGSGYPSDPTTVRFLSRSLDKVFGFSTFVRTSWATAKNILEDSNVATPFEWYEINTKDNEQEAERLKAIRETEWPPFRTLQNITQL</sequence>
<comment type="catalytic activity">
    <reaction evidence="1 8 9">
        <text>Endonucleolytic cleavage to 5'-phosphomonoester.</text>
        <dbReference type="EC" id="3.1.26.4"/>
    </reaction>
</comment>
<dbReference type="VEuPathDB" id="PiroplasmaDB:BBBOND_0300310"/>
<dbReference type="OMA" id="REECRFF"/>
<dbReference type="RefSeq" id="XP_012768312.1">
    <property type="nucleotide sequence ID" value="XM_012912858.1"/>
</dbReference>
<dbReference type="Pfam" id="PF01351">
    <property type="entry name" value="RNase_HII"/>
    <property type="match status" value="1"/>
</dbReference>
<dbReference type="PANTHER" id="PTHR10954">
    <property type="entry name" value="RIBONUCLEASE H2 SUBUNIT A"/>
    <property type="match status" value="1"/>
</dbReference>
<dbReference type="GO" id="GO:0004523">
    <property type="term" value="F:RNA-DNA hybrid ribonuclease activity"/>
    <property type="evidence" value="ECO:0007669"/>
    <property type="project" value="UniProtKB-UniRule"/>
</dbReference>
<evidence type="ECO:0000256" key="7">
    <source>
        <dbReference type="ARBA" id="ARBA00022801"/>
    </source>
</evidence>
<feature type="binding site" evidence="8">
    <location>
        <position position="29"/>
    </location>
    <ligand>
        <name>a divalent metal cation</name>
        <dbReference type="ChEBI" id="CHEBI:60240"/>
    </ligand>
</feature>
<dbReference type="NCBIfam" id="TIGR00729">
    <property type="entry name" value="ribonuclease HII"/>
    <property type="match status" value="1"/>
</dbReference>
<evidence type="ECO:0000256" key="8">
    <source>
        <dbReference type="PROSITE-ProRule" id="PRU01319"/>
    </source>
</evidence>
<protein>
    <recommendedName>
        <fullName evidence="9">Ribonuclease</fullName>
        <ecNumber evidence="9">3.1.26.4</ecNumber>
    </recommendedName>
</protein>
<dbReference type="AlphaFoldDB" id="A0A061D5Y7"/>
<evidence type="ECO:0000313" key="12">
    <source>
        <dbReference type="Proteomes" id="UP000033188"/>
    </source>
</evidence>
<evidence type="ECO:0000259" key="10">
    <source>
        <dbReference type="PROSITE" id="PS51975"/>
    </source>
</evidence>
<feature type="binding site" evidence="8">
    <location>
        <position position="151"/>
    </location>
    <ligand>
        <name>a divalent metal cation</name>
        <dbReference type="ChEBI" id="CHEBI:60240"/>
    </ligand>
</feature>
<dbReference type="GO" id="GO:0003723">
    <property type="term" value="F:RNA binding"/>
    <property type="evidence" value="ECO:0007669"/>
    <property type="project" value="UniProtKB-UniRule"/>
</dbReference>
<dbReference type="InterPro" id="IPR036397">
    <property type="entry name" value="RNaseH_sf"/>
</dbReference>
<gene>
    <name evidence="11" type="ORF">BBBOND_0300310</name>
</gene>
<keyword evidence="6 8" id="KW-0255">Endonuclease</keyword>
<dbReference type="OrthoDB" id="7462577at2759"/>
<dbReference type="InterPro" id="IPR023160">
    <property type="entry name" value="RNase_HII_hlx-loop-hlx_cap_dom"/>
</dbReference>
<keyword evidence="7 8" id="KW-0378">Hydrolase</keyword>
<dbReference type="GeneID" id="24564667"/>
<proteinExistence type="inferred from homology"/>
<dbReference type="STRING" id="5866.A0A061D5Y7"/>
<dbReference type="GO" id="GO:0006298">
    <property type="term" value="P:mismatch repair"/>
    <property type="evidence" value="ECO:0007669"/>
    <property type="project" value="TreeGrafter"/>
</dbReference>
<keyword evidence="5 8" id="KW-0479">Metal-binding</keyword>
<dbReference type="PROSITE" id="PS51975">
    <property type="entry name" value="RNASE_H_2"/>
    <property type="match status" value="1"/>
</dbReference>
<dbReference type="EC" id="3.1.26.4" evidence="9"/>
<dbReference type="Gene3D" id="3.30.420.10">
    <property type="entry name" value="Ribonuclease H-like superfamily/Ribonuclease H"/>
    <property type="match status" value="1"/>
</dbReference>
<dbReference type="FunFam" id="1.10.10.460:FF:000001">
    <property type="entry name" value="Ribonuclease"/>
    <property type="match status" value="1"/>
</dbReference>
<comment type="cofactor">
    <cofactor evidence="2">
        <name>Mg(2+)</name>
        <dbReference type="ChEBI" id="CHEBI:18420"/>
    </cofactor>
</comment>
<comment type="cofactor">
    <cofactor evidence="8">
        <name>Mn(2+)</name>
        <dbReference type="ChEBI" id="CHEBI:29035"/>
    </cofactor>
    <cofactor evidence="8">
        <name>Mg(2+)</name>
        <dbReference type="ChEBI" id="CHEBI:18420"/>
    </cofactor>
    <text evidence="8">Manganese or magnesium. Binds 1 divalent metal ion per monomer in the absence of substrate. May bind a second metal ion after substrate binding.</text>
</comment>
<name>A0A061D5Y7_BABBI</name>
<dbReference type="GO" id="GO:0043137">
    <property type="term" value="P:DNA replication, removal of RNA primer"/>
    <property type="evidence" value="ECO:0007669"/>
    <property type="project" value="TreeGrafter"/>
</dbReference>
<dbReference type="InterPro" id="IPR004649">
    <property type="entry name" value="RNase_H2_suA"/>
</dbReference>
<feature type="binding site" evidence="8">
    <location>
        <position position="28"/>
    </location>
    <ligand>
        <name>a divalent metal cation</name>
        <dbReference type="ChEBI" id="CHEBI:60240"/>
    </ligand>
</feature>
<keyword evidence="4 8" id="KW-0540">Nuclease</keyword>
<evidence type="ECO:0000256" key="3">
    <source>
        <dbReference type="ARBA" id="ARBA00007058"/>
    </source>
</evidence>
<evidence type="ECO:0000256" key="1">
    <source>
        <dbReference type="ARBA" id="ARBA00000077"/>
    </source>
</evidence>
<dbReference type="InterPro" id="IPR012337">
    <property type="entry name" value="RNaseH-like_sf"/>
</dbReference>
<comment type="similarity">
    <text evidence="3">Belongs to the RNase HII family. Eukaryotic subfamily.</text>
</comment>
<accession>A0A061D5Y7</accession>
<keyword evidence="12" id="KW-1185">Reference proteome</keyword>
<organism evidence="11 12">
    <name type="scientific">Babesia bigemina</name>
    <dbReference type="NCBI Taxonomy" id="5866"/>
    <lineage>
        <taxon>Eukaryota</taxon>
        <taxon>Sar</taxon>
        <taxon>Alveolata</taxon>
        <taxon>Apicomplexa</taxon>
        <taxon>Aconoidasida</taxon>
        <taxon>Piroplasmida</taxon>
        <taxon>Babesiidae</taxon>
        <taxon>Babesia</taxon>
    </lineage>
</organism>
<dbReference type="InterPro" id="IPR001352">
    <property type="entry name" value="RNase_HII/HIII"/>
</dbReference>
<comment type="function">
    <text evidence="9">Endonuclease that specifically degrades the RNA of RNA-DNA hybrids.</text>
</comment>
<reference evidence="12" key="1">
    <citation type="journal article" date="2014" name="Nucleic Acids Res.">
        <title>The evolutionary dynamics of variant antigen genes in Babesia reveal a history of genomic innovation underlying host-parasite interaction.</title>
        <authorList>
            <person name="Jackson A.P."/>
            <person name="Otto T.D."/>
            <person name="Darby A."/>
            <person name="Ramaprasad A."/>
            <person name="Xia D."/>
            <person name="Echaide I.E."/>
            <person name="Farber M."/>
            <person name="Gahlot S."/>
            <person name="Gamble J."/>
            <person name="Gupta D."/>
            <person name="Gupta Y."/>
            <person name="Jackson L."/>
            <person name="Malandrin L."/>
            <person name="Malas T.B."/>
            <person name="Moussa E."/>
            <person name="Nair M."/>
            <person name="Reid A.J."/>
            <person name="Sanders M."/>
            <person name="Sharma J."/>
            <person name="Tracey A."/>
            <person name="Quail M.A."/>
            <person name="Weir W."/>
            <person name="Wastling J.M."/>
            <person name="Hall N."/>
            <person name="Willadsen P."/>
            <person name="Lingelbach K."/>
            <person name="Shiels B."/>
            <person name="Tait A."/>
            <person name="Berriman M."/>
            <person name="Allred D.R."/>
            <person name="Pain A."/>
        </authorList>
    </citation>
    <scope>NUCLEOTIDE SEQUENCE [LARGE SCALE GENOMIC DNA]</scope>
    <source>
        <strain evidence="12">Bond</strain>
    </source>
</reference>
<dbReference type="PANTHER" id="PTHR10954:SF7">
    <property type="entry name" value="RIBONUCLEASE H2 SUBUNIT A"/>
    <property type="match status" value="1"/>
</dbReference>
<evidence type="ECO:0000256" key="5">
    <source>
        <dbReference type="ARBA" id="ARBA00022723"/>
    </source>
</evidence>
<evidence type="ECO:0000256" key="2">
    <source>
        <dbReference type="ARBA" id="ARBA00001946"/>
    </source>
</evidence>
<dbReference type="GO" id="GO:0046872">
    <property type="term" value="F:metal ion binding"/>
    <property type="evidence" value="ECO:0007669"/>
    <property type="project" value="UniProtKB-KW"/>
</dbReference>
<dbReference type="SUPFAM" id="SSF53098">
    <property type="entry name" value="Ribonuclease H-like"/>
    <property type="match status" value="1"/>
</dbReference>
<dbReference type="InterPro" id="IPR024567">
    <property type="entry name" value="RNase_HII/HIII_dom"/>
</dbReference>
<dbReference type="KEGG" id="bbig:BBBOND_0300310"/>
<evidence type="ECO:0000256" key="4">
    <source>
        <dbReference type="ARBA" id="ARBA00022722"/>
    </source>
</evidence>
<dbReference type="Proteomes" id="UP000033188">
    <property type="component" value="Chromosome 3"/>
</dbReference>
<dbReference type="GO" id="GO:0032299">
    <property type="term" value="C:ribonuclease H2 complex"/>
    <property type="evidence" value="ECO:0007669"/>
    <property type="project" value="TreeGrafter"/>
</dbReference>
<evidence type="ECO:0000256" key="9">
    <source>
        <dbReference type="RuleBase" id="RU003515"/>
    </source>
</evidence>
<feature type="domain" description="RNase H type-2" evidence="10">
    <location>
        <begin position="22"/>
        <end position="257"/>
    </location>
</feature>
<evidence type="ECO:0000313" key="11">
    <source>
        <dbReference type="EMBL" id="CDR96126.1"/>
    </source>
</evidence>
<evidence type="ECO:0000256" key="6">
    <source>
        <dbReference type="ARBA" id="ARBA00022759"/>
    </source>
</evidence>
<dbReference type="CDD" id="cd07181">
    <property type="entry name" value="RNase_HII_eukaryota_like"/>
    <property type="match status" value="1"/>
</dbReference>